<organism evidence="1 2">
    <name type="scientific">Taklimakanibacter albus</name>
    <dbReference type="NCBI Taxonomy" id="2800327"/>
    <lineage>
        <taxon>Bacteria</taxon>
        <taxon>Pseudomonadati</taxon>
        <taxon>Pseudomonadota</taxon>
        <taxon>Alphaproteobacteria</taxon>
        <taxon>Hyphomicrobiales</taxon>
        <taxon>Aestuariivirgaceae</taxon>
        <taxon>Taklimakanibacter</taxon>
    </lineage>
</organism>
<evidence type="ECO:0000313" key="1">
    <source>
        <dbReference type="EMBL" id="MBK1869696.1"/>
    </source>
</evidence>
<reference evidence="1" key="1">
    <citation type="submission" date="2021-01" db="EMBL/GenBank/DDBJ databases">
        <authorList>
            <person name="Sun Q."/>
        </authorList>
    </citation>
    <scope>NUCLEOTIDE SEQUENCE</scope>
    <source>
        <strain evidence="1">YIM B02566</strain>
    </source>
</reference>
<dbReference type="Proteomes" id="UP000616151">
    <property type="component" value="Unassembled WGS sequence"/>
</dbReference>
<name>A0ACC5RAI5_9HYPH</name>
<protein>
    <submittedName>
        <fullName evidence="1">Uncharacterized protein</fullName>
    </submittedName>
</protein>
<evidence type="ECO:0000313" key="2">
    <source>
        <dbReference type="Proteomes" id="UP000616151"/>
    </source>
</evidence>
<proteinExistence type="predicted"/>
<gene>
    <name evidence="1" type="ORF">JHL16_25265</name>
</gene>
<comment type="caution">
    <text evidence="1">The sequence shown here is derived from an EMBL/GenBank/DDBJ whole genome shotgun (WGS) entry which is preliminary data.</text>
</comment>
<keyword evidence="2" id="KW-1185">Reference proteome</keyword>
<dbReference type="EMBL" id="JAENHL010000008">
    <property type="protein sequence ID" value="MBK1869696.1"/>
    <property type="molecule type" value="Genomic_DNA"/>
</dbReference>
<accession>A0ACC5RAI5</accession>
<sequence length="72" mass="7523">MTRAPTIRIAGAGSTHQAADLGRAVTKGVATALNGRDKPLHIDTLRVRLPANAGAGALEKAIRIALEKERGR</sequence>